<dbReference type="Proteomes" id="UP000796880">
    <property type="component" value="Unassembled WGS sequence"/>
</dbReference>
<organism evidence="1 2">
    <name type="scientific">Rhamnella rubrinervis</name>
    <dbReference type="NCBI Taxonomy" id="2594499"/>
    <lineage>
        <taxon>Eukaryota</taxon>
        <taxon>Viridiplantae</taxon>
        <taxon>Streptophyta</taxon>
        <taxon>Embryophyta</taxon>
        <taxon>Tracheophyta</taxon>
        <taxon>Spermatophyta</taxon>
        <taxon>Magnoliopsida</taxon>
        <taxon>eudicotyledons</taxon>
        <taxon>Gunneridae</taxon>
        <taxon>Pentapetalae</taxon>
        <taxon>rosids</taxon>
        <taxon>fabids</taxon>
        <taxon>Rosales</taxon>
        <taxon>Rhamnaceae</taxon>
        <taxon>rhamnoid group</taxon>
        <taxon>Rhamneae</taxon>
        <taxon>Rhamnella</taxon>
    </lineage>
</organism>
<proteinExistence type="predicted"/>
<dbReference type="EMBL" id="VOIH02000003">
    <property type="protein sequence ID" value="KAF3452195.1"/>
    <property type="molecule type" value="Genomic_DNA"/>
</dbReference>
<evidence type="ECO:0000313" key="1">
    <source>
        <dbReference type="EMBL" id="KAF3452195.1"/>
    </source>
</evidence>
<sequence length="220" mass="24015">MEGVEGNEEEASNASLVPLLALSCFPELNRIALIRQKKDAIYQFYMRLWSTKGSLSFLMTILNSICKTSRLTRRNSSYLSASSSKKGLAAYIHSCASSDSCNCLCEHEEMEGDGLPVASLAGSGTTKRPLACKKMESLSIALGYGIRLSSARIGNREGEASVTGIRPISIIGRFPVHGFVRAFYRSPSFMVPFRQVLASLCPGRVRFESSSIGRLLVSKE</sequence>
<protein>
    <submittedName>
        <fullName evidence="1">Uncharacterized protein</fullName>
    </submittedName>
</protein>
<name>A0A8K0MNT3_9ROSA</name>
<reference evidence="1" key="1">
    <citation type="submission" date="2020-03" db="EMBL/GenBank/DDBJ databases">
        <title>A high-quality chromosome-level genome assembly of a woody plant with both climbing and erect habits, Rhamnella rubrinervis.</title>
        <authorList>
            <person name="Lu Z."/>
            <person name="Yang Y."/>
            <person name="Zhu X."/>
            <person name="Sun Y."/>
        </authorList>
    </citation>
    <scope>NUCLEOTIDE SEQUENCE</scope>
    <source>
        <strain evidence="1">BYM</strain>
        <tissue evidence="1">Leaf</tissue>
    </source>
</reference>
<comment type="caution">
    <text evidence="1">The sequence shown here is derived from an EMBL/GenBank/DDBJ whole genome shotgun (WGS) entry which is preliminary data.</text>
</comment>
<gene>
    <name evidence="1" type="ORF">FNV43_RR08293</name>
</gene>
<keyword evidence="2" id="KW-1185">Reference proteome</keyword>
<dbReference type="AlphaFoldDB" id="A0A8K0MNT3"/>
<evidence type="ECO:0000313" key="2">
    <source>
        <dbReference type="Proteomes" id="UP000796880"/>
    </source>
</evidence>
<accession>A0A8K0MNT3</accession>